<sequence>MQYTSTRDSSLSVSSSFAIAHGISAEGGLFVPKEIPQIDRAWLKELCDKEYPARAEQVLSLFLTDFTSGELAEAAAAAYTDGVFEEDWAAPLSDLSDGRFVLELWHGPTCAFKDMALQLLPHLMVSAARRALDGKQILILVATSGDTGKAALEGFCGVEGVKIAVFYPNDGVSPMQQLQMVTQRGENVAVYAIEGNFDNAQTEVKKIFTDPGVIARLAERGTVLSSANSINWGRLVPQIVYYFSAYADLVGCECIKLGDPVNFVVPTGNFGNILAGYYAKRMGLPVGKLICASNQNDVLADFMKSGVYDANRNFYTTMSPSMDILISSNLERLLYELCGKDDRQVAAMMEELKENRRYSIPPEMKARLDADFWGGTVGDEVCRGIIKKTLDEIGYLIDPHTSVAFGVYDQYKAETGDQTPAVILSTASPFKFAGSVLGALGAERPADEFAAVKALSQGTGAPIPENIAALEKAKIRFTKVLLPEEMPREIELFASQK</sequence>
<evidence type="ECO:0000256" key="1">
    <source>
        <dbReference type="ARBA" id="ARBA00001933"/>
    </source>
</evidence>
<gene>
    <name evidence="7" type="ORF">H8717_09105</name>
</gene>
<dbReference type="CDD" id="cd01560">
    <property type="entry name" value="Thr-synth_2"/>
    <property type="match status" value="1"/>
</dbReference>
<proteinExistence type="inferred from homology"/>
<keyword evidence="8" id="KW-1185">Reference proteome</keyword>
<dbReference type="Pfam" id="PF24857">
    <property type="entry name" value="THR4_C"/>
    <property type="match status" value="1"/>
</dbReference>
<dbReference type="PANTHER" id="PTHR43515">
    <property type="entry name" value="THREONINE SYNTHASE-LIKE 1"/>
    <property type="match status" value="1"/>
</dbReference>
<dbReference type="PANTHER" id="PTHR43515:SF1">
    <property type="entry name" value="THREONINE SYNTHASE-LIKE 1"/>
    <property type="match status" value="1"/>
</dbReference>
<dbReference type="Pfam" id="PF00291">
    <property type="entry name" value="PALP"/>
    <property type="match status" value="1"/>
</dbReference>
<dbReference type="InterPro" id="IPR037158">
    <property type="entry name" value="Thr_synth_N_sf"/>
</dbReference>
<evidence type="ECO:0000256" key="3">
    <source>
        <dbReference type="ARBA" id="ARBA00022898"/>
    </source>
</evidence>
<dbReference type="InterPro" id="IPR036052">
    <property type="entry name" value="TrpB-like_PALP_sf"/>
</dbReference>
<keyword evidence="7" id="KW-0456">Lyase</keyword>
<evidence type="ECO:0000259" key="6">
    <source>
        <dbReference type="Pfam" id="PF14821"/>
    </source>
</evidence>
<feature type="domain" description="Threonine synthase N-terminal" evidence="6">
    <location>
        <begin position="2"/>
        <end position="79"/>
    </location>
</feature>
<dbReference type="Proteomes" id="UP000658131">
    <property type="component" value="Unassembled WGS sequence"/>
</dbReference>
<accession>A0ABR7NJH8</accession>
<dbReference type="Gene3D" id="3.90.1380.10">
    <property type="entry name" value="Threonine synthase, N-terminal domain"/>
    <property type="match status" value="1"/>
</dbReference>
<dbReference type="InterPro" id="IPR004450">
    <property type="entry name" value="Thr_synthase-like"/>
</dbReference>
<evidence type="ECO:0000259" key="5">
    <source>
        <dbReference type="Pfam" id="PF00291"/>
    </source>
</evidence>
<dbReference type="SUPFAM" id="SSF53686">
    <property type="entry name" value="Tryptophan synthase beta subunit-like PLP-dependent enzymes"/>
    <property type="match status" value="1"/>
</dbReference>
<evidence type="ECO:0000313" key="7">
    <source>
        <dbReference type="EMBL" id="MBC8576560.1"/>
    </source>
</evidence>
<dbReference type="Pfam" id="PF14821">
    <property type="entry name" value="Thr_synth_N"/>
    <property type="match status" value="1"/>
</dbReference>
<reference evidence="7 8" key="1">
    <citation type="submission" date="2020-08" db="EMBL/GenBank/DDBJ databases">
        <title>Genome public.</title>
        <authorList>
            <person name="Liu C."/>
            <person name="Sun Q."/>
        </authorList>
    </citation>
    <scope>NUCLEOTIDE SEQUENCE [LARGE SCALE GENOMIC DNA]</scope>
    <source>
        <strain evidence="7 8">BX1</strain>
    </source>
</reference>
<dbReference type="RefSeq" id="WP_262400068.1">
    <property type="nucleotide sequence ID" value="NZ_JACRTB010000012.1"/>
</dbReference>
<protein>
    <recommendedName>
        <fullName evidence="4">Threonine synthase</fullName>
        <ecNumber evidence="4">4.2.3.1</ecNumber>
    </recommendedName>
</protein>
<dbReference type="InterPro" id="IPR001926">
    <property type="entry name" value="TrpB-like_PALP"/>
</dbReference>
<dbReference type="InterPro" id="IPR029144">
    <property type="entry name" value="Thr_synth_N"/>
</dbReference>
<comment type="cofactor">
    <cofactor evidence="1">
        <name>pyridoxal 5'-phosphate</name>
        <dbReference type="ChEBI" id="CHEBI:597326"/>
    </cofactor>
</comment>
<dbReference type="EC" id="4.2.3.1" evidence="4"/>
<dbReference type="Gene3D" id="3.40.50.1100">
    <property type="match status" value="2"/>
</dbReference>
<comment type="similarity">
    <text evidence="2">Belongs to the threonine synthase family.</text>
</comment>
<evidence type="ECO:0000256" key="4">
    <source>
        <dbReference type="NCBIfam" id="TIGR00260"/>
    </source>
</evidence>
<comment type="caution">
    <text evidence="7">The sequence shown here is derived from an EMBL/GenBank/DDBJ whole genome shotgun (WGS) entry which is preliminary data.</text>
</comment>
<dbReference type="NCBIfam" id="TIGR00260">
    <property type="entry name" value="thrC"/>
    <property type="match status" value="1"/>
</dbReference>
<evidence type="ECO:0000256" key="2">
    <source>
        <dbReference type="ARBA" id="ARBA00005517"/>
    </source>
</evidence>
<feature type="domain" description="Tryptophan synthase beta chain-like PALP" evidence="5">
    <location>
        <begin position="105"/>
        <end position="359"/>
    </location>
</feature>
<name>A0ABR7NJH8_9FIRM</name>
<dbReference type="GO" id="GO:0004795">
    <property type="term" value="F:threonine synthase activity"/>
    <property type="evidence" value="ECO:0007669"/>
    <property type="project" value="UniProtKB-EC"/>
</dbReference>
<evidence type="ECO:0000313" key="8">
    <source>
        <dbReference type="Proteomes" id="UP000658131"/>
    </source>
</evidence>
<keyword evidence="3" id="KW-0663">Pyridoxal phosphate</keyword>
<organism evidence="7 8">
    <name type="scientific">Yanshouia hominis</name>
    <dbReference type="NCBI Taxonomy" id="2763673"/>
    <lineage>
        <taxon>Bacteria</taxon>
        <taxon>Bacillati</taxon>
        <taxon>Bacillota</taxon>
        <taxon>Clostridia</taxon>
        <taxon>Eubacteriales</taxon>
        <taxon>Oscillospiraceae</taxon>
        <taxon>Yanshouia</taxon>
    </lineage>
</organism>
<dbReference type="EMBL" id="JACRTB010000012">
    <property type="protein sequence ID" value="MBC8576560.1"/>
    <property type="molecule type" value="Genomic_DNA"/>
</dbReference>